<feature type="compositionally biased region" description="Low complexity" evidence="1">
    <location>
        <begin position="26"/>
        <end position="35"/>
    </location>
</feature>
<dbReference type="Proteomes" id="UP000001574">
    <property type="component" value="Chromosome"/>
</dbReference>
<reference evidence="2 3" key="1">
    <citation type="submission" date="2006-10" db="EMBL/GenBank/DDBJ databases">
        <authorList>
            <person name="Fleischmann R.D."/>
            <person name="Dodson R.J."/>
            <person name="Haft D.H."/>
            <person name="Merkel J.S."/>
            <person name="Nelson W.C."/>
            <person name="Fraser C.M."/>
        </authorList>
    </citation>
    <scope>NUCLEOTIDE SEQUENCE [LARGE SCALE GENOMIC DNA]</scope>
    <source>
        <strain evidence="2 3">104</strain>
    </source>
</reference>
<evidence type="ECO:0000313" key="2">
    <source>
        <dbReference type="EMBL" id="ABK68770.1"/>
    </source>
</evidence>
<protein>
    <submittedName>
        <fullName evidence="2">Uncharacterized protein</fullName>
    </submittedName>
</protein>
<name>A0A0H3A3G2_MYCA1</name>
<dbReference type="AlphaFoldDB" id="A0A0H3A3G2"/>
<proteinExistence type="predicted"/>
<dbReference type="EMBL" id="CP000479">
    <property type="protein sequence ID" value="ABK68770.1"/>
    <property type="molecule type" value="Genomic_DNA"/>
</dbReference>
<dbReference type="HOGENOM" id="CLU_3202209_0_0_11"/>
<sequence>MVPDLQDLQVMNSPIHPQSPFLPQVRGPGRVGPSPRRCRRAYWRP</sequence>
<accession>A0A0H3A3G2</accession>
<feature type="region of interest" description="Disordered" evidence="1">
    <location>
        <begin position="1"/>
        <end position="45"/>
    </location>
</feature>
<dbReference type="KEGG" id="mav:MAV_1693"/>
<evidence type="ECO:0000313" key="3">
    <source>
        <dbReference type="Proteomes" id="UP000001574"/>
    </source>
</evidence>
<evidence type="ECO:0000256" key="1">
    <source>
        <dbReference type="SAM" id="MobiDB-lite"/>
    </source>
</evidence>
<gene>
    <name evidence="2" type="ordered locus">MAV_1693</name>
</gene>
<organism evidence="2 3">
    <name type="scientific">Mycobacterium avium (strain 104)</name>
    <dbReference type="NCBI Taxonomy" id="243243"/>
    <lineage>
        <taxon>Bacteria</taxon>
        <taxon>Bacillati</taxon>
        <taxon>Actinomycetota</taxon>
        <taxon>Actinomycetes</taxon>
        <taxon>Mycobacteriales</taxon>
        <taxon>Mycobacteriaceae</taxon>
        <taxon>Mycobacterium</taxon>
        <taxon>Mycobacterium avium complex (MAC)</taxon>
    </lineage>
</organism>
<feature type="compositionally biased region" description="Basic residues" evidence="1">
    <location>
        <begin position="36"/>
        <end position="45"/>
    </location>
</feature>